<dbReference type="GO" id="GO:0008270">
    <property type="term" value="F:zinc ion binding"/>
    <property type="evidence" value="ECO:0007669"/>
    <property type="project" value="InterPro"/>
</dbReference>
<sequence length="139" mass="15842">MTIKTTLTPEDIIAHILEEADHRASHTGYQDPGLALTAKAKEKKNQRTSKSTPYRRDAECYKCGKRGHYASKHRDHDDTSDKPNYWKEKGKIHAKVAKVDKSSDDNDFYALIALDSNANNITHQETPFERPTIDDEHCC</sequence>
<proteinExistence type="predicted"/>
<dbReference type="KEGG" id="sla:SERLADRAFT_441918"/>
<dbReference type="SUPFAM" id="SSF57756">
    <property type="entry name" value="Retrovirus zinc finger-like domains"/>
    <property type="match status" value="1"/>
</dbReference>
<name>F8P818_SERL9</name>
<dbReference type="GO" id="GO:0003676">
    <property type="term" value="F:nucleic acid binding"/>
    <property type="evidence" value="ECO:0007669"/>
    <property type="project" value="InterPro"/>
</dbReference>
<evidence type="ECO:0008006" key="5">
    <source>
        <dbReference type="Google" id="ProtNLM"/>
    </source>
</evidence>
<keyword evidence="1" id="KW-0507">mRNA processing</keyword>
<evidence type="ECO:0000256" key="2">
    <source>
        <dbReference type="SAM" id="MobiDB-lite"/>
    </source>
</evidence>
<evidence type="ECO:0000313" key="3">
    <source>
        <dbReference type="EMBL" id="EGO20576.1"/>
    </source>
</evidence>
<feature type="region of interest" description="Disordered" evidence="2">
    <location>
        <begin position="23"/>
        <end position="55"/>
    </location>
</feature>
<evidence type="ECO:0000313" key="4">
    <source>
        <dbReference type="Proteomes" id="UP000008064"/>
    </source>
</evidence>
<dbReference type="RefSeq" id="XP_007322542.1">
    <property type="nucleotide sequence ID" value="XM_007322480.1"/>
</dbReference>
<dbReference type="HOGENOM" id="CLU_1846320_0_0_1"/>
<protein>
    <recommendedName>
        <fullName evidence="5">CCHC-type domain-containing protein</fullName>
    </recommendedName>
</protein>
<accession>F8P818</accession>
<dbReference type="GO" id="GO:0006397">
    <property type="term" value="P:mRNA processing"/>
    <property type="evidence" value="ECO:0007669"/>
    <property type="project" value="UniProtKB-KW"/>
</dbReference>
<evidence type="ECO:0000256" key="1">
    <source>
        <dbReference type="ARBA" id="ARBA00022664"/>
    </source>
</evidence>
<dbReference type="InterPro" id="IPR036875">
    <property type="entry name" value="Znf_CCHC_sf"/>
</dbReference>
<dbReference type="Proteomes" id="UP000008064">
    <property type="component" value="Unassembled WGS sequence"/>
</dbReference>
<dbReference type="AlphaFoldDB" id="F8P818"/>
<dbReference type="GeneID" id="18815621"/>
<organism evidence="4">
    <name type="scientific">Serpula lacrymans var. lacrymans (strain S7.9)</name>
    <name type="common">Dry rot fungus</name>
    <dbReference type="NCBI Taxonomy" id="578457"/>
    <lineage>
        <taxon>Eukaryota</taxon>
        <taxon>Fungi</taxon>
        <taxon>Dikarya</taxon>
        <taxon>Basidiomycota</taxon>
        <taxon>Agaricomycotina</taxon>
        <taxon>Agaricomycetes</taxon>
        <taxon>Agaricomycetidae</taxon>
        <taxon>Boletales</taxon>
        <taxon>Coniophorineae</taxon>
        <taxon>Serpulaceae</taxon>
        <taxon>Serpula</taxon>
    </lineage>
</organism>
<gene>
    <name evidence="3" type="ORF">SERLADRAFT_441918</name>
</gene>
<reference evidence="4" key="1">
    <citation type="journal article" date="2011" name="Science">
        <title>The plant cell wall-decomposing machinery underlies the functional diversity of forest fungi.</title>
        <authorList>
            <person name="Eastwood D.C."/>
            <person name="Floudas D."/>
            <person name="Binder M."/>
            <person name="Majcherczyk A."/>
            <person name="Schneider P."/>
            <person name="Aerts A."/>
            <person name="Asiegbu F.O."/>
            <person name="Baker S.E."/>
            <person name="Barry K."/>
            <person name="Bendiksby M."/>
            <person name="Blumentritt M."/>
            <person name="Coutinho P.M."/>
            <person name="Cullen D."/>
            <person name="de Vries R.P."/>
            <person name="Gathman A."/>
            <person name="Goodell B."/>
            <person name="Henrissat B."/>
            <person name="Ihrmark K."/>
            <person name="Kauserud H."/>
            <person name="Kohler A."/>
            <person name="LaButti K."/>
            <person name="Lapidus A."/>
            <person name="Lavin J.L."/>
            <person name="Lee Y.-H."/>
            <person name="Lindquist E."/>
            <person name="Lilly W."/>
            <person name="Lucas S."/>
            <person name="Morin E."/>
            <person name="Murat C."/>
            <person name="Oguiza J.A."/>
            <person name="Park J."/>
            <person name="Pisabarro A.G."/>
            <person name="Riley R."/>
            <person name="Rosling A."/>
            <person name="Salamov A."/>
            <person name="Schmidt O."/>
            <person name="Schmutz J."/>
            <person name="Skrede I."/>
            <person name="Stenlid J."/>
            <person name="Wiebenga A."/>
            <person name="Xie X."/>
            <person name="Kuees U."/>
            <person name="Hibbett D.S."/>
            <person name="Hoffmeister D."/>
            <person name="Hoegberg N."/>
            <person name="Martin F."/>
            <person name="Grigoriev I.V."/>
            <person name="Watkinson S.C."/>
        </authorList>
    </citation>
    <scope>NUCLEOTIDE SEQUENCE [LARGE SCALE GENOMIC DNA]</scope>
    <source>
        <strain evidence="4">S7.9</strain>
    </source>
</reference>
<dbReference type="EMBL" id="GL945440">
    <property type="protein sequence ID" value="EGO20576.1"/>
    <property type="molecule type" value="Genomic_DNA"/>
</dbReference>